<feature type="non-terminal residue" evidence="1">
    <location>
        <position position="1"/>
    </location>
</feature>
<evidence type="ECO:0000313" key="1">
    <source>
        <dbReference type="EMBL" id="NXU74130.1"/>
    </source>
</evidence>
<dbReference type="EMBL" id="VZUB01003311">
    <property type="protein sequence ID" value="NXU74130.1"/>
    <property type="molecule type" value="Genomic_DNA"/>
</dbReference>
<organism evidence="1 2">
    <name type="scientific">Oreotrochilus melanogaster</name>
    <dbReference type="NCBI Taxonomy" id="689266"/>
    <lineage>
        <taxon>Eukaryota</taxon>
        <taxon>Metazoa</taxon>
        <taxon>Chordata</taxon>
        <taxon>Craniata</taxon>
        <taxon>Vertebrata</taxon>
        <taxon>Euteleostomi</taxon>
        <taxon>Archelosauria</taxon>
        <taxon>Archosauria</taxon>
        <taxon>Dinosauria</taxon>
        <taxon>Saurischia</taxon>
        <taxon>Theropoda</taxon>
        <taxon>Coelurosauria</taxon>
        <taxon>Aves</taxon>
        <taxon>Neognathae</taxon>
        <taxon>Neoaves</taxon>
        <taxon>Strisores</taxon>
        <taxon>Apodiformes</taxon>
        <taxon>Trochilidae</taxon>
        <taxon>Oreotrochilus</taxon>
    </lineage>
</organism>
<dbReference type="Proteomes" id="UP000579904">
    <property type="component" value="Unassembled WGS sequence"/>
</dbReference>
<feature type="non-terminal residue" evidence="1">
    <location>
        <position position="101"/>
    </location>
</feature>
<keyword evidence="2" id="KW-1185">Reference proteome</keyword>
<comment type="caution">
    <text evidence="1">The sequence shown here is derived from an EMBL/GenBank/DDBJ whole genome shotgun (WGS) entry which is preliminary data.</text>
</comment>
<sequence>SAQIADLQQNLLDADNGDWAKQCWDSIATTLEAKCALKYLLRELVSSKVRLSKLQNGPQQSLASFSHVQRMLMEERNHKAEMETEFQNQILVQEQQHQHKV</sequence>
<evidence type="ECO:0000313" key="2">
    <source>
        <dbReference type="Proteomes" id="UP000579904"/>
    </source>
</evidence>
<accession>A0A7L3NAF0</accession>
<name>A0A7L3NAF0_9AVES</name>
<reference evidence="1 2" key="1">
    <citation type="submission" date="2019-09" db="EMBL/GenBank/DDBJ databases">
        <title>Bird 10,000 Genomes (B10K) Project - Family phase.</title>
        <authorList>
            <person name="Zhang G."/>
        </authorList>
    </citation>
    <scope>NUCLEOTIDE SEQUENCE [LARGE SCALE GENOMIC DNA]</scope>
    <source>
        <strain evidence="1">OUT-0002</strain>
    </source>
</reference>
<protein>
    <submittedName>
        <fullName evidence="1">KIF4B protein</fullName>
    </submittedName>
</protein>
<gene>
    <name evidence="1" type="primary">Kif4b</name>
    <name evidence="1" type="ORF">OREMEL_R07634</name>
</gene>
<dbReference type="AlphaFoldDB" id="A0A7L3NAF0"/>
<dbReference type="OrthoDB" id="3176171at2759"/>
<proteinExistence type="predicted"/>